<reference evidence="6 9" key="2">
    <citation type="submission" date="2018-07" db="EMBL/GenBank/DDBJ databases">
        <title>Genome sequences of Haloplanus aerogenes JCM 16430T.</title>
        <authorList>
            <person name="Kim Y.B."/>
            <person name="Roh S.W."/>
        </authorList>
    </citation>
    <scope>NUCLEOTIDE SEQUENCE [LARGE SCALE GENOMIC DNA]</scope>
    <source>
        <strain evidence="6 9">JCM 16430</strain>
    </source>
</reference>
<dbReference type="Gene3D" id="3.40.50.300">
    <property type="entry name" value="P-loop containing nucleotide triphosphate hydrolases"/>
    <property type="match status" value="1"/>
</dbReference>
<sequence>MTLLDVDGLEKHFTVDSGFLSGLLGETRKLKAVDGIDFSVDEGEAFTLVGESGCGKSTAVLSALRHQHPTAGKVRFKGQEIEMYSKRELRSEAQLIYQDQQDTLNPKMSVGEAIAEAIRFHDIVPDSEVDARVDELLDRVGISPGDKYQEPSAFSGGQKQRIAIARALAVEPSLLVADEPVSGLDVSVQAQILNRLMDLQEEFGLGLIYVTHNLGIARKISDTIGVMYLGRIVEYGDVDDIFENPQHPYTQALLSANPIPDPSVDRDRMVLEGSMPDPIDVDETGCPFAPRCPDATAECETADMGLEPFEGDETHLVDCIHR</sequence>
<dbReference type="InterPro" id="IPR003439">
    <property type="entry name" value="ABC_transporter-like_ATP-bd"/>
</dbReference>
<dbReference type="RefSeq" id="WP_121918800.1">
    <property type="nucleotide sequence ID" value="NZ_CP034145.1"/>
</dbReference>
<evidence type="ECO:0000313" key="7">
    <source>
        <dbReference type="EMBL" id="RMB24951.1"/>
    </source>
</evidence>
<dbReference type="Pfam" id="PF08352">
    <property type="entry name" value="oligo_HPY"/>
    <property type="match status" value="1"/>
</dbReference>
<dbReference type="CDD" id="cd03257">
    <property type="entry name" value="ABC_NikE_OppD_transporters"/>
    <property type="match status" value="1"/>
</dbReference>
<dbReference type="OrthoDB" id="18209at2157"/>
<organism evidence="7 8">
    <name type="scientific">Haloplanus aerogenes</name>
    <dbReference type="NCBI Taxonomy" id="660522"/>
    <lineage>
        <taxon>Archaea</taxon>
        <taxon>Methanobacteriati</taxon>
        <taxon>Methanobacteriota</taxon>
        <taxon>Stenosarchaea group</taxon>
        <taxon>Halobacteria</taxon>
        <taxon>Halobacteriales</taxon>
        <taxon>Haloferacaceae</taxon>
        <taxon>Haloplanus</taxon>
    </lineage>
</organism>
<comment type="similarity">
    <text evidence="1">Belongs to the ABC transporter superfamily.</text>
</comment>
<keyword evidence="4 7" id="KW-0067">ATP-binding</keyword>
<dbReference type="InterPro" id="IPR003593">
    <property type="entry name" value="AAA+_ATPase"/>
</dbReference>
<dbReference type="EMBL" id="CP034145">
    <property type="protein sequence ID" value="AZH25260.1"/>
    <property type="molecule type" value="Genomic_DNA"/>
</dbReference>
<feature type="domain" description="ABC transporter" evidence="5">
    <location>
        <begin position="4"/>
        <end position="254"/>
    </location>
</feature>
<dbReference type="SMART" id="SM00382">
    <property type="entry name" value="AAA"/>
    <property type="match status" value="1"/>
</dbReference>
<dbReference type="FunFam" id="3.40.50.300:FF:000016">
    <property type="entry name" value="Oligopeptide ABC transporter ATP-binding component"/>
    <property type="match status" value="1"/>
</dbReference>
<dbReference type="InterPro" id="IPR050319">
    <property type="entry name" value="ABC_transp_ATP-bind"/>
</dbReference>
<keyword evidence="9" id="KW-1185">Reference proteome</keyword>
<dbReference type="InterPro" id="IPR013563">
    <property type="entry name" value="Oligopep_ABC_C"/>
</dbReference>
<dbReference type="InterPro" id="IPR017871">
    <property type="entry name" value="ABC_transporter-like_CS"/>
</dbReference>
<dbReference type="GO" id="GO:0005524">
    <property type="term" value="F:ATP binding"/>
    <property type="evidence" value="ECO:0007669"/>
    <property type="project" value="UniProtKB-KW"/>
</dbReference>
<dbReference type="InterPro" id="IPR027417">
    <property type="entry name" value="P-loop_NTPase"/>
</dbReference>
<dbReference type="Pfam" id="PF00005">
    <property type="entry name" value="ABC_tran"/>
    <property type="match status" value="1"/>
</dbReference>
<dbReference type="PANTHER" id="PTHR43776">
    <property type="entry name" value="TRANSPORT ATP-BINDING PROTEIN"/>
    <property type="match status" value="1"/>
</dbReference>
<keyword evidence="2" id="KW-0813">Transport</keyword>
<dbReference type="GO" id="GO:0015833">
    <property type="term" value="P:peptide transport"/>
    <property type="evidence" value="ECO:0007669"/>
    <property type="project" value="InterPro"/>
</dbReference>
<evidence type="ECO:0000259" key="5">
    <source>
        <dbReference type="PROSITE" id="PS50893"/>
    </source>
</evidence>
<reference evidence="7" key="3">
    <citation type="submission" date="2018-10" db="EMBL/GenBank/DDBJ databases">
        <authorList>
            <person name="Whitman W."/>
            <person name="Huntemann M."/>
            <person name="Clum A."/>
            <person name="Pillay M."/>
            <person name="Palaniappan K."/>
            <person name="Varghese N."/>
            <person name="Mikhailova N."/>
            <person name="Stamatis D."/>
            <person name="Reddy T."/>
            <person name="Daum C."/>
            <person name="Shapiro N."/>
            <person name="Ivanova N."/>
            <person name="Kyrpides N."/>
            <person name="Woyke T."/>
        </authorList>
    </citation>
    <scope>NUCLEOTIDE SEQUENCE</scope>
    <source>
        <strain evidence="7">CGMCC 1.10124</strain>
    </source>
</reference>
<dbReference type="GO" id="GO:0016887">
    <property type="term" value="F:ATP hydrolysis activity"/>
    <property type="evidence" value="ECO:0007669"/>
    <property type="project" value="InterPro"/>
</dbReference>
<accession>A0A3M0DSC2</accession>
<dbReference type="KEGG" id="haer:DU502_07650"/>
<reference evidence="7 8" key="1">
    <citation type="journal article" date="2015" name="Stand. Genomic Sci.">
        <title>Genomic Encyclopedia of Bacterial and Archaeal Type Strains, Phase III: the genomes of soil and plant-associated and newly described type strains.</title>
        <authorList>
            <person name="Whitman W.B."/>
            <person name="Woyke T."/>
            <person name="Klenk H.P."/>
            <person name="Zhou Y."/>
            <person name="Lilburn T.G."/>
            <person name="Beck B.J."/>
            <person name="De Vos P."/>
            <person name="Vandamme P."/>
            <person name="Eisen J.A."/>
            <person name="Garrity G."/>
            <person name="Hugenholtz P."/>
            <person name="Kyrpides N.C."/>
        </authorList>
    </citation>
    <scope>NUCLEOTIDE SEQUENCE [LARGE SCALE GENOMIC DNA]</scope>
    <source>
        <strain evidence="7 8">CGMCC 1.10124</strain>
    </source>
</reference>
<gene>
    <name evidence="7" type="ORF">ATH50_0031</name>
    <name evidence="6" type="ORF">DU502_07650</name>
</gene>
<keyword evidence="3" id="KW-0547">Nucleotide-binding</keyword>
<dbReference type="NCBIfam" id="TIGR01727">
    <property type="entry name" value="oligo_HPY"/>
    <property type="match status" value="1"/>
</dbReference>
<dbReference type="Proteomes" id="UP000277326">
    <property type="component" value="Unassembled WGS sequence"/>
</dbReference>
<dbReference type="SUPFAM" id="SSF52540">
    <property type="entry name" value="P-loop containing nucleoside triphosphate hydrolases"/>
    <property type="match status" value="1"/>
</dbReference>
<dbReference type="Proteomes" id="UP000282007">
    <property type="component" value="Chromosome"/>
</dbReference>
<name>A0A3M0DSC2_9EURY</name>
<evidence type="ECO:0000256" key="2">
    <source>
        <dbReference type="ARBA" id="ARBA00022448"/>
    </source>
</evidence>
<evidence type="ECO:0000313" key="6">
    <source>
        <dbReference type="EMBL" id="AZH25260.1"/>
    </source>
</evidence>
<dbReference type="GeneID" id="38471150"/>
<dbReference type="PROSITE" id="PS50893">
    <property type="entry name" value="ABC_TRANSPORTER_2"/>
    <property type="match status" value="1"/>
</dbReference>
<dbReference type="PROSITE" id="PS00211">
    <property type="entry name" value="ABC_TRANSPORTER_1"/>
    <property type="match status" value="1"/>
</dbReference>
<dbReference type="GO" id="GO:0055085">
    <property type="term" value="P:transmembrane transport"/>
    <property type="evidence" value="ECO:0007669"/>
    <property type="project" value="UniProtKB-ARBA"/>
</dbReference>
<evidence type="ECO:0000313" key="8">
    <source>
        <dbReference type="Proteomes" id="UP000277326"/>
    </source>
</evidence>
<evidence type="ECO:0000256" key="1">
    <source>
        <dbReference type="ARBA" id="ARBA00005417"/>
    </source>
</evidence>
<dbReference type="AlphaFoldDB" id="A0A3M0DSC2"/>
<dbReference type="EMBL" id="REFS01000001">
    <property type="protein sequence ID" value="RMB24951.1"/>
    <property type="molecule type" value="Genomic_DNA"/>
</dbReference>
<dbReference type="PANTHER" id="PTHR43776:SF7">
    <property type="entry name" value="D,D-DIPEPTIDE TRANSPORT ATP-BINDING PROTEIN DDPF-RELATED"/>
    <property type="match status" value="1"/>
</dbReference>
<evidence type="ECO:0000256" key="3">
    <source>
        <dbReference type="ARBA" id="ARBA00022741"/>
    </source>
</evidence>
<proteinExistence type="inferred from homology"/>
<evidence type="ECO:0000256" key="4">
    <source>
        <dbReference type="ARBA" id="ARBA00022840"/>
    </source>
</evidence>
<protein>
    <submittedName>
        <fullName evidence="6">ABC transporter ATP-binding protein</fullName>
    </submittedName>
    <submittedName>
        <fullName evidence="7">Peptide/nickel transport system ATP-binding protein/oligopeptide transport system ATP-binding protein</fullName>
    </submittedName>
</protein>
<evidence type="ECO:0000313" key="9">
    <source>
        <dbReference type="Proteomes" id="UP000282007"/>
    </source>
</evidence>